<dbReference type="AlphaFoldDB" id="A0A231UWG7"/>
<name>A0A231UWG7_9HYPH</name>
<keyword evidence="5 7" id="KW-0560">Oxidoreductase</keyword>
<evidence type="ECO:0000313" key="11">
    <source>
        <dbReference type="Proteomes" id="UP000215405"/>
    </source>
</evidence>
<evidence type="ECO:0000256" key="1">
    <source>
        <dbReference type="ARBA" id="ARBA00007118"/>
    </source>
</evidence>
<evidence type="ECO:0000256" key="6">
    <source>
        <dbReference type="ARBA" id="ARBA00023027"/>
    </source>
</evidence>
<evidence type="ECO:0000313" key="10">
    <source>
        <dbReference type="EMBL" id="OXT00197.1"/>
    </source>
</evidence>
<dbReference type="RefSeq" id="WP_094077021.1">
    <property type="nucleotide sequence ID" value="NZ_NBYO01000002.1"/>
</dbReference>
<keyword evidence="11" id="KW-1185">Reference proteome</keyword>
<dbReference type="PIRSF" id="PIRSF000232">
    <property type="entry name" value="YdjA"/>
    <property type="match status" value="1"/>
</dbReference>
<dbReference type="EC" id="1.-.-.-" evidence="7"/>
<evidence type="ECO:0000256" key="3">
    <source>
        <dbReference type="ARBA" id="ARBA00022643"/>
    </source>
</evidence>
<reference evidence="11" key="1">
    <citation type="journal article" date="2017" name="Int. J. Syst. Evol. Microbiol.">
        <title>Notoacmeibacter marinus gen. nov., sp. nov., isolated from the gut of a limpet and proposal of Notoacmeibacteraceae fam. nov. in the order Rhizobiales of the class Alphaproteobacteria.</title>
        <authorList>
            <person name="Huang Z."/>
            <person name="Guo F."/>
            <person name="Lai Q."/>
        </authorList>
    </citation>
    <scope>NUCLEOTIDE SEQUENCE [LARGE SCALE GENOMIC DNA]</scope>
    <source>
        <strain evidence="11">XMTR2A4</strain>
    </source>
</reference>
<evidence type="ECO:0000256" key="4">
    <source>
        <dbReference type="ARBA" id="ARBA00022857"/>
    </source>
</evidence>
<dbReference type="InterPro" id="IPR000415">
    <property type="entry name" value="Nitroreductase-like"/>
</dbReference>
<dbReference type="InterPro" id="IPR029479">
    <property type="entry name" value="Nitroreductase"/>
</dbReference>
<evidence type="ECO:0000256" key="8">
    <source>
        <dbReference type="PIRSR" id="PIRSR000232-1"/>
    </source>
</evidence>
<dbReference type="SUPFAM" id="SSF55469">
    <property type="entry name" value="FMN-dependent nitroreductase-like"/>
    <property type="match status" value="1"/>
</dbReference>
<dbReference type="CDD" id="cd02135">
    <property type="entry name" value="YdjA-like"/>
    <property type="match status" value="1"/>
</dbReference>
<dbReference type="PANTHER" id="PTHR43821:SF1">
    <property type="entry name" value="NAD(P)H NITROREDUCTASE YDJA-RELATED"/>
    <property type="match status" value="1"/>
</dbReference>
<keyword evidence="3 7" id="KW-0288">FMN</keyword>
<dbReference type="InterPro" id="IPR052530">
    <property type="entry name" value="NAD(P)H_nitroreductase"/>
</dbReference>
<dbReference type="GO" id="GO:0016491">
    <property type="term" value="F:oxidoreductase activity"/>
    <property type="evidence" value="ECO:0007669"/>
    <property type="project" value="UniProtKB-UniRule"/>
</dbReference>
<dbReference type="PANTHER" id="PTHR43821">
    <property type="entry name" value="NAD(P)H NITROREDUCTASE YDJA-RELATED"/>
    <property type="match status" value="1"/>
</dbReference>
<dbReference type="Proteomes" id="UP000215405">
    <property type="component" value="Unassembled WGS sequence"/>
</dbReference>
<dbReference type="Pfam" id="PF00881">
    <property type="entry name" value="Nitroreductase"/>
    <property type="match status" value="1"/>
</dbReference>
<dbReference type="InterPro" id="IPR026021">
    <property type="entry name" value="YdjA-like"/>
</dbReference>
<keyword evidence="6 7" id="KW-0520">NAD</keyword>
<proteinExistence type="inferred from homology"/>
<keyword evidence="2 7" id="KW-0285">Flavoprotein</keyword>
<comment type="similarity">
    <text evidence="1 7">Belongs to the nitroreductase family.</text>
</comment>
<accession>A0A231UWG7</accession>
<feature type="binding site" evidence="8">
    <location>
        <position position="39"/>
    </location>
    <ligand>
        <name>FMN</name>
        <dbReference type="ChEBI" id="CHEBI:58210"/>
        <note>ligand shared between dimeric partners</note>
    </ligand>
</feature>
<keyword evidence="4 7" id="KW-0521">NADP</keyword>
<feature type="binding site" evidence="8">
    <location>
        <position position="43"/>
    </location>
    <ligand>
        <name>FMN</name>
        <dbReference type="ChEBI" id="CHEBI:58210"/>
        <note>ligand shared between dimeric partners</note>
    </ligand>
</feature>
<evidence type="ECO:0000256" key="7">
    <source>
        <dbReference type="PIRNR" id="PIRNR000232"/>
    </source>
</evidence>
<dbReference type="EMBL" id="NBYO01000002">
    <property type="protein sequence ID" value="OXT00197.1"/>
    <property type="molecule type" value="Genomic_DNA"/>
</dbReference>
<sequence>MTNDALLEHLATRRSPPIASLGGDVSDEAIRTMLTLAARVPDHGMLTPFRFILYRGEQRFQAGTLLARRLEERDGPLSAAARQKEEERFSRAPLVVGVVFTARDNGPKPIPEWEQFLCAGAVCMNLLHAAAALGYRGNWITNWYSDDAKARAILGIGEEERVAGFVHIGKTAMTVADRARPDIDDLITEFSSANGD</sequence>
<feature type="binding site" description="in other chain" evidence="8">
    <location>
        <begin position="139"/>
        <end position="141"/>
    </location>
    <ligand>
        <name>FMN</name>
        <dbReference type="ChEBI" id="CHEBI:58210"/>
        <note>ligand shared between dimeric partners</note>
    </ligand>
</feature>
<comment type="caution">
    <text evidence="10">The sequence shown here is derived from an EMBL/GenBank/DDBJ whole genome shotgun (WGS) entry which is preliminary data.</text>
</comment>
<protein>
    <recommendedName>
        <fullName evidence="7">Putative NAD(P)H nitroreductase</fullName>
        <ecNumber evidence="7">1.-.-.-</ecNumber>
    </recommendedName>
</protein>
<evidence type="ECO:0000256" key="2">
    <source>
        <dbReference type="ARBA" id="ARBA00022630"/>
    </source>
</evidence>
<feature type="binding site" description="in other chain" evidence="8">
    <location>
        <begin position="13"/>
        <end position="15"/>
    </location>
    <ligand>
        <name>FMN</name>
        <dbReference type="ChEBI" id="CHEBI:58210"/>
        <note>ligand shared between dimeric partners</note>
    </ligand>
</feature>
<comment type="cofactor">
    <cofactor evidence="8">
        <name>FMN</name>
        <dbReference type="ChEBI" id="CHEBI:58210"/>
    </cofactor>
    <text evidence="8">Binds 1 FMN per subunit.</text>
</comment>
<gene>
    <name evidence="10" type="ORF">B7H23_08420</name>
</gene>
<evidence type="ECO:0000259" key="9">
    <source>
        <dbReference type="Pfam" id="PF00881"/>
    </source>
</evidence>
<dbReference type="Gene3D" id="3.40.109.10">
    <property type="entry name" value="NADH Oxidase"/>
    <property type="match status" value="1"/>
</dbReference>
<evidence type="ECO:0000256" key="5">
    <source>
        <dbReference type="ARBA" id="ARBA00023002"/>
    </source>
</evidence>
<organism evidence="10 11">
    <name type="scientific">Notoacmeibacter marinus</name>
    <dbReference type="NCBI Taxonomy" id="1876515"/>
    <lineage>
        <taxon>Bacteria</taxon>
        <taxon>Pseudomonadati</taxon>
        <taxon>Pseudomonadota</taxon>
        <taxon>Alphaproteobacteria</taxon>
        <taxon>Hyphomicrobiales</taxon>
        <taxon>Notoacmeibacteraceae</taxon>
        <taxon>Notoacmeibacter</taxon>
    </lineage>
</organism>
<feature type="domain" description="Nitroreductase" evidence="9">
    <location>
        <begin position="25"/>
        <end position="170"/>
    </location>
</feature>